<name>W7MQ32_GIBM7</name>
<protein>
    <submittedName>
        <fullName evidence="1">Uncharacterized protein</fullName>
    </submittedName>
</protein>
<reference evidence="1 2" key="1">
    <citation type="journal article" date="2010" name="Nature">
        <title>Comparative genomics reveals mobile pathogenicity chromosomes in Fusarium.</title>
        <authorList>
            <person name="Ma L.J."/>
            <person name="van der Does H.C."/>
            <person name="Borkovich K.A."/>
            <person name="Coleman J.J."/>
            <person name="Daboussi M.J."/>
            <person name="Di Pietro A."/>
            <person name="Dufresne M."/>
            <person name="Freitag M."/>
            <person name="Grabherr M."/>
            <person name="Henrissat B."/>
            <person name="Houterman P.M."/>
            <person name="Kang S."/>
            <person name="Shim W.B."/>
            <person name="Woloshuk C."/>
            <person name="Xie X."/>
            <person name="Xu J.R."/>
            <person name="Antoniw J."/>
            <person name="Baker S.E."/>
            <person name="Bluhm B.H."/>
            <person name="Breakspear A."/>
            <person name="Brown D.W."/>
            <person name="Butchko R.A."/>
            <person name="Chapman S."/>
            <person name="Coulson R."/>
            <person name="Coutinho P.M."/>
            <person name="Danchin E.G."/>
            <person name="Diener A."/>
            <person name="Gale L.R."/>
            <person name="Gardiner D.M."/>
            <person name="Goff S."/>
            <person name="Hammond-Kosack K.E."/>
            <person name="Hilburn K."/>
            <person name="Hua-Van A."/>
            <person name="Jonkers W."/>
            <person name="Kazan K."/>
            <person name="Kodira C.D."/>
            <person name="Koehrsen M."/>
            <person name="Kumar L."/>
            <person name="Lee Y.H."/>
            <person name="Li L."/>
            <person name="Manners J.M."/>
            <person name="Miranda-Saavedra D."/>
            <person name="Mukherjee M."/>
            <person name="Park G."/>
            <person name="Park J."/>
            <person name="Park S.Y."/>
            <person name="Proctor R.H."/>
            <person name="Regev A."/>
            <person name="Ruiz-Roldan M.C."/>
            <person name="Sain D."/>
            <person name="Sakthikumar S."/>
            <person name="Sykes S."/>
            <person name="Schwartz D.C."/>
            <person name="Turgeon B.G."/>
            <person name="Wapinski I."/>
            <person name="Yoder O."/>
            <person name="Young S."/>
            <person name="Zeng Q."/>
            <person name="Zhou S."/>
            <person name="Galagan J."/>
            <person name="Cuomo C.A."/>
            <person name="Kistler H.C."/>
            <person name="Rep M."/>
        </authorList>
    </citation>
    <scope>NUCLEOTIDE SEQUENCE [LARGE SCALE GENOMIC DNA]</scope>
    <source>
        <strain evidence="2">M3125 / FGSC 7600</strain>
    </source>
</reference>
<proteinExistence type="predicted"/>
<accession>W7MQ32</accession>
<sequence>MYRIAGFTRWGWLDYRYSCANEPVVRLRVSRAKTSASRFGSICDSGARSRESVSVWQICVANSHSTCYSEIVIAKHSAMINKHSPANTPLTACKQTQANSIST</sequence>
<evidence type="ECO:0000313" key="1">
    <source>
        <dbReference type="EMBL" id="EWG53191.1"/>
    </source>
</evidence>
<dbReference type="EMBL" id="CM000584">
    <property type="protein sequence ID" value="EWG53191.1"/>
    <property type="molecule type" value="Genomic_DNA"/>
</dbReference>
<evidence type="ECO:0000313" key="2">
    <source>
        <dbReference type="Proteomes" id="UP000009096"/>
    </source>
</evidence>
<dbReference type="EMBL" id="DS022258">
    <property type="protein sequence ID" value="EWG53191.1"/>
    <property type="molecule type" value="Genomic_DNA"/>
</dbReference>
<dbReference type="KEGG" id="fvr:FVEG_17069"/>
<dbReference type="GeneID" id="30073945"/>
<dbReference type="RefSeq" id="XP_018759382.1">
    <property type="nucleotide sequence ID" value="XM_018906337.1"/>
</dbReference>
<dbReference type="AlphaFoldDB" id="W7MQ32"/>
<organism evidence="1 2">
    <name type="scientific">Gibberella moniliformis (strain M3125 / FGSC 7600)</name>
    <name type="common">Maize ear and stalk rot fungus</name>
    <name type="synonym">Fusarium verticillioides</name>
    <dbReference type="NCBI Taxonomy" id="334819"/>
    <lineage>
        <taxon>Eukaryota</taxon>
        <taxon>Fungi</taxon>
        <taxon>Dikarya</taxon>
        <taxon>Ascomycota</taxon>
        <taxon>Pezizomycotina</taxon>
        <taxon>Sordariomycetes</taxon>
        <taxon>Hypocreomycetidae</taxon>
        <taxon>Hypocreales</taxon>
        <taxon>Nectriaceae</taxon>
        <taxon>Fusarium</taxon>
        <taxon>Fusarium fujikuroi species complex</taxon>
    </lineage>
</organism>
<keyword evidence="2" id="KW-1185">Reference proteome</keyword>
<dbReference type="Proteomes" id="UP000009096">
    <property type="component" value="Chromosome 7"/>
</dbReference>
<dbReference type="VEuPathDB" id="FungiDB:FVEG_17069"/>
<gene>
    <name evidence="1" type="ORF">FVEG_17069</name>
</gene>